<dbReference type="AlphaFoldDB" id="A0A916UJG4"/>
<gene>
    <name evidence="1" type="ORF">GCM10011410_29100</name>
</gene>
<evidence type="ECO:0000313" key="1">
    <source>
        <dbReference type="EMBL" id="GGC74085.1"/>
    </source>
</evidence>
<proteinExistence type="predicted"/>
<protein>
    <submittedName>
        <fullName evidence="1">Uncharacterized protein</fullName>
    </submittedName>
</protein>
<comment type="caution">
    <text evidence="1">The sequence shown here is derived from an EMBL/GenBank/DDBJ whole genome shotgun (WGS) entry which is preliminary data.</text>
</comment>
<name>A0A916UJG4_9ACTN</name>
<keyword evidence="2" id="KW-1185">Reference proteome</keyword>
<evidence type="ECO:0000313" key="2">
    <source>
        <dbReference type="Proteomes" id="UP000641514"/>
    </source>
</evidence>
<reference evidence="1" key="2">
    <citation type="submission" date="2020-09" db="EMBL/GenBank/DDBJ databases">
        <authorList>
            <person name="Sun Q."/>
            <person name="Zhou Y."/>
        </authorList>
    </citation>
    <scope>NUCLEOTIDE SEQUENCE</scope>
    <source>
        <strain evidence="1">CGMCC 1.15478</strain>
    </source>
</reference>
<organism evidence="1 2">
    <name type="scientific">Hoyosella rhizosphaerae</name>
    <dbReference type="NCBI Taxonomy" id="1755582"/>
    <lineage>
        <taxon>Bacteria</taxon>
        <taxon>Bacillati</taxon>
        <taxon>Actinomycetota</taxon>
        <taxon>Actinomycetes</taxon>
        <taxon>Mycobacteriales</taxon>
        <taxon>Hoyosellaceae</taxon>
        <taxon>Hoyosella</taxon>
    </lineage>
</organism>
<reference evidence="1" key="1">
    <citation type="journal article" date="2014" name="Int. J. Syst. Evol. Microbiol.">
        <title>Complete genome sequence of Corynebacterium casei LMG S-19264T (=DSM 44701T), isolated from a smear-ripened cheese.</title>
        <authorList>
            <consortium name="US DOE Joint Genome Institute (JGI-PGF)"/>
            <person name="Walter F."/>
            <person name="Albersmeier A."/>
            <person name="Kalinowski J."/>
            <person name="Ruckert C."/>
        </authorList>
    </citation>
    <scope>NUCLEOTIDE SEQUENCE</scope>
    <source>
        <strain evidence="1">CGMCC 1.15478</strain>
    </source>
</reference>
<sequence>MTEDGNLLPYEEALMADNPNQNPISGGSRIATDAGNYLRNHNFPITDIADAVNAGRVEAK</sequence>
<dbReference type="Proteomes" id="UP000641514">
    <property type="component" value="Unassembled WGS sequence"/>
</dbReference>
<accession>A0A916UJG4</accession>
<dbReference type="EMBL" id="BMJH01000003">
    <property type="protein sequence ID" value="GGC74085.1"/>
    <property type="molecule type" value="Genomic_DNA"/>
</dbReference>